<gene>
    <name evidence="2" type="ORF">O3P69_007505</name>
</gene>
<feature type="compositionally biased region" description="Low complexity" evidence="1">
    <location>
        <begin position="1"/>
        <end position="13"/>
    </location>
</feature>
<dbReference type="EMBL" id="JARAKH010000002">
    <property type="protein sequence ID" value="KAK8406998.1"/>
    <property type="molecule type" value="Genomic_DNA"/>
</dbReference>
<sequence length="285" mass="31232">MAPRRPTLTPLTPNEHSFNTRAPYKQQTPYEASNTPLSQPPRAPPPPPPLTISGCSTHVTPHKNFPRMLATISLALVPAAQACEVFNKVDRGAGGRFRAPAGSSLAGHLSHITPRSAAPLPISHAPWSHTGYQPLAGTRRIMNGASKKPTTTTTTTTVCVFPRVLATYPPPAHRPGLASPRLARRSIHLSAPHLPPSLHTPSLLPSTRHKREDTHLSQAEDRRSQGQGLDHEGLHHTTTGCSTEDATPSVTTRGREKWNRRVQVKSTTRYTLPLTAPLEHWRWQR</sequence>
<keyword evidence="3" id="KW-1185">Reference proteome</keyword>
<feature type="compositionally biased region" description="Polar residues" evidence="1">
    <location>
        <begin position="236"/>
        <end position="252"/>
    </location>
</feature>
<evidence type="ECO:0000313" key="3">
    <source>
        <dbReference type="Proteomes" id="UP001487740"/>
    </source>
</evidence>
<feature type="region of interest" description="Disordered" evidence="1">
    <location>
        <begin position="191"/>
        <end position="263"/>
    </location>
</feature>
<dbReference type="Proteomes" id="UP001487740">
    <property type="component" value="Unassembled WGS sequence"/>
</dbReference>
<feature type="region of interest" description="Disordered" evidence="1">
    <location>
        <begin position="1"/>
        <end position="51"/>
    </location>
</feature>
<organism evidence="2 3">
    <name type="scientific">Scylla paramamosain</name>
    <name type="common">Mud crab</name>
    <dbReference type="NCBI Taxonomy" id="85552"/>
    <lineage>
        <taxon>Eukaryota</taxon>
        <taxon>Metazoa</taxon>
        <taxon>Ecdysozoa</taxon>
        <taxon>Arthropoda</taxon>
        <taxon>Crustacea</taxon>
        <taxon>Multicrustacea</taxon>
        <taxon>Malacostraca</taxon>
        <taxon>Eumalacostraca</taxon>
        <taxon>Eucarida</taxon>
        <taxon>Decapoda</taxon>
        <taxon>Pleocyemata</taxon>
        <taxon>Brachyura</taxon>
        <taxon>Eubrachyura</taxon>
        <taxon>Portunoidea</taxon>
        <taxon>Portunidae</taxon>
        <taxon>Portuninae</taxon>
        <taxon>Scylla</taxon>
    </lineage>
</organism>
<accession>A0AAW0V664</accession>
<name>A0AAW0V664_SCYPA</name>
<reference evidence="2 3" key="1">
    <citation type="submission" date="2023-03" db="EMBL/GenBank/DDBJ databases">
        <title>High-quality genome of Scylla paramamosain provides insights in environmental adaptation.</title>
        <authorList>
            <person name="Zhang L."/>
        </authorList>
    </citation>
    <scope>NUCLEOTIDE SEQUENCE [LARGE SCALE GENOMIC DNA]</scope>
    <source>
        <strain evidence="2">LZ_2023a</strain>
        <tissue evidence="2">Muscle</tissue>
    </source>
</reference>
<feature type="compositionally biased region" description="Pro residues" evidence="1">
    <location>
        <begin position="38"/>
        <end position="50"/>
    </location>
</feature>
<comment type="caution">
    <text evidence="2">The sequence shown here is derived from an EMBL/GenBank/DDBJ whole genome shotgun (WGS) entry which is preliminary data.</text>
</comment>
<dbReference type="AlphaFoldDB" id="A0AAW0V664"/>
<protein>
    <submittedName>
        <fullName evidence="2">Uncharacterized protein</fullName>
    </submittedName>
</protein>
<feature type="compositionally biased region" description="Polar residues" evidence="1">
    <location>
        <begin position="14"/>
        <end position="37"/>
    </location>
</feature>
<evidence type="ECO:0000313" key="2">
    <source>
        <dbReference type="EMBL" id="KAK8406998.1"/>
    </source>
</evidence>
<feature type="compositionally biased region" description="Low complexity" evidence="1">
    <location>
        <begin position="191"/>
        <end position="206"/>
    </location>
</feature>
<feature type="compositionally biased region" description="Basic and acidic residues" evidence="1">
    <location>
        <begin position="210"/>
        <end position="235"/>
    </location>
</feature>
<proteinExistence type="predicted"/>
<evidence type="ECO:0000256" key="1">
    <source>
        <dbReference type="SAM" id="MobiDB-lite"/>
    </source>
</evidence>